<name>A0A9W4UDA4_9PLEO</name>
<keyword evidence="1" id="KW-0732">Signal</keyword>
<evidence type="ECO:0000313" key="2">
    <source>
        <dbReference type="EMBL" id="CAI6332892.1"/>
    </source>
</evidence>
<dbReference type="AlphaFoldDB" id="A0A9W4UDA4"/>
<dbReference type="OrthoDB" id="3788062at2759"/>
<dbReference type="Proteomes" id="UP001152607">
    <property type="component" value="Unassembled WGS sequence"/>
</dbReference>
<comment type="caution">
    <text evidence="2">The sequence shown here is derived from an EMBL/GenBank/DDBJ whole genome shotgun (WGS) entry which is preliminary data.</text>
</comment>
<reference evidence="2" key="1">
    <citation type="submission" date="2023-01" db="EMBL/GenBank/DDBJ databases">
        <authorList>
            <person name="Van Ghelder C."/>
            <person name="Rancurel C."/>
        </authorList>
    </citation>
    <scope>NUCLEOTIDE SEQUENCE</scope>
    <source>
        <strain evidence="2">CNCM I-4278</strain>
    </source>
</reference>
<proteinExistence type="predicted"/>
<evidence type="ECO:0000313" key="3">
    <source>
        <dbReference type="Proteomes" id="UP001152607"/>
    </source>
</evidence>
<feature type="signal peptide" evidence="1">
    <location>
        <begin position="1"/>
        <end position="20"/>
    </location>
</feature>
<sequence length="180" mass="20074">MSSLRASILAIVILSLTCSATPFPAPADTPDLSSCIPNCEFMCTRYTYHTFSIDGQSWTALTGDKTLEVKFDDKVVCAKQKRQCGVGKSCDFHFDCIPGWSFFLPDGPVTGPWSYDIQGLPRDRYFPEGEFADGNMDVSMADIDCDGYSCGLNPMYCRFCSIHHKSEFWTAEKTCEMPFA</sequence>
<gene>
    <name evidence="2" type="ORF">PDIGIT_LOCUS5925</name>
</gene>
<keyword evidence="3" id="KW-1185">Reference proteome</keyword>
<organism evidence="2 3">
    <name type="scientific">Periconia digitata</name>
    <dbReference type="NCBI Taxonomy" id="1303443"/>
    <lineage>
        <taxon>Eukaryota</taxon>
        <taxon>Fungi</taxon>
        <taxon>Dikarya</taxon>
        <taxon>Ascomycota</taxon>
        <taxon>Pezizomycotina</taxon>
        <taxon>Dothideomycetes</taxon>
        <taxon>Pleosporomycetidae</taxon>
        <taxon>Pleosporales</taxon>
        <taxon>Massarineae</taxon>
        <taxon>Periconiaceae</taxon>
        <taxon>Periconia</taxon>
    </lineage>
</organism>
<dbReference type="EMBL" id="CAOQHR010000003">
    <property type="protein sequence ID" value="CAI6332892.1"/>
    <property type="molecule type" value="Genomic_DNA"/>
</dbReference>
<feature type="chain" id="PRO_5040915360" evidence="1">
    <location>
        <begin position="21"/>
        <end position="180"/>
    </location>
</feature>
<protein>
    <submittedName>
        <fullName evidence="2">Uncharacterized protein</fullName>
    </submittedName>
</protein>
<evidence type="ECO:0000256" key="1">
    <source>
        <dbReference type="SAM" id="SignalP"/>
    </source>
</evidence>
<accession>A0A9W4UDA4</accession>